<evidence type="ECO:0000313" key="2">
    <source>
        <dbReference type="Proteomes" id="UP000824988"/>
    </source>
</evidence>
<evidence type="ECO:0000313" key="1">
    <source>
        <dbReference type="EMBL" id="BBL69701.1"/>
    </source>
</evidence>
<organism evidence="1 2">
    <name type="scientific">Methylogaea oryzae</name>
    <dbReference type="NCBI Taxonomy" id="1295382"/>
    <lineage>
        <taxon>Bacteria</taxon>
        <taxon>Pseudomonadati</taxon>
        <taxon>Pseudomonadota</taxon>
        <taxon>Gammaproteobacteria</taxon>
        <taxon>Methylococcales</taxon>
        <taxon>Methylococcaceae</taxon>
        <taxon>Methylogaea</taxon>
    </lineage>
</organism>
<reference evidence="1" key="1">
    <citation type="submission" date="2019-06" db="EMBL/GenBank/DDBJ databases">
        <title>Complete genome sequence of Methylogaea oryzae strain JCM16910.</title>
        <authorList>
            <person name="Asakawa S."/>
        </authorList>
    </citation>
    <scope>NUCLEOTIDE SEQUENCE</scope>
    <source>
        <strain evidence="1">E10</strain>
    </source>
</reference>
<gene>
    <name evidence="1" type="ORF">MoryE10_03070</name>
</gene>
<protein>
    <submittedName>
        <fullName evidence="1">Uncharacterized protein</fullName>
    </submittedName>
</protein>
<keyword evidence="2" id="KW-1185">Reference proteome</keyword>
<dbReference type="EMBL" id="AP019782">
    <property type="protein sequence ID" value="BBL69701.1"/>
    <property type="molecule type" value="Genomic_DNA"/>
</dbReference>
<sequence>MAILGNPGFAKNYVAAAVIAAFRIVKFGANDGEVQQSAASADLSIGVCGSLGAAAIGDRVDIIREGLVPVEFGGTVTRGQALTSDANGKAVAATPAAIKQTVVDGAAAGNVTVTGIATTDTLVAVIRLDVEADTGTSASGDKIQAAADLTAEFTITAANTINNAAGTNTTGDRLMVTYRKALTRVIGYAEVSAVAGDIGLAMIEPGSI</sequence>
<dbReference type="RefSeq" id="WP_221048013.1">
    <property type="nucleotide sequence ID" value="NZ_AP019782.1"/>
</dbReference>
<accession>A0A8D5AGY7</accession>
<dbReference type="KEGG" id="moz:MoryE10_03070"/>
<dbReference type="AlphaFoldDB" id="A0A8D5AGY7"/>
<dbReference type="Proteomes" id="UP000824988">
    <property type="component" value="Chromosome"/>
</dbReference>
<name>A0A8D5AGY7_9GAMM</name>
<proteinExistence type="predicted"/>